<protein>
    <submittedName>
        <fullName evidence="2">Uncharacterized protein</fullName>
    </submittedName>
</protein>
<sequence>MNIKTLALLSALTITLFSGCSKGENESNGDNTSSEDSKVTVSDTQGSAEEKPESTIETQEESSKATEEIFTESVEDLYLAVDKREIEIGAEDSVVIFVARDIIEPQKVQLIDADTGEVIGEMLDDAEFEKSGDDISGDCWYSLRYKLDDTFPTDPDVSEDRKYRFYARYIDGDTEHRSAVTEITVYENFTDKELDKMEEASNRIKDMMVTEEYKNLDTAGKKDKLVELLHELEDEGLVDKDSIYANDENVTYSCCDIPSIIMLEPMPWEKYGNSDPEQSIN</sequence>
<feature type="region of interest" description="Disordered" evidence="1">
    <location>
        <begin position="20"/>
        <end position="67"/>
    </location>
</feature>
<reference evidence="2 3" key="1">
    <citation type="submission" date="2016-10" db="EMBL/GenBank/DDBJ databases">
        <authorList>
            <person name="de Groot N.N."/>
        </authorList>
    </citation>
    <scope>NUCLEOTIDE SEQUENCE [LARGE SCALE GENOMIC DNA]</scope>
    <source>
        <strain evidence="2 3">AR67</strain>
    </source>
</reference>
<evidence type="ECO:0000313" key="3">
    <source>
        <dbReference type="Proteomes" id="UP000182192"/>
    </source>
</evidence>
<dbReference type="RefSeq" id="WP_074959907.1">
    <property type="nucleotide sequence ID" value="NZ_FOKQ01000003.1"/>
</dbReference>
<dbReference type="EMBL" id="FOKQ01000003">
    <property type="protein sequence ID" value="SFB78088.1"/>
    <property type="molecule type" value="Genomic_DNA"/>
</dbReference>
<evidence type="ECO:0000313" key="2">
    <source>
        <dbReference type="EMBL" id="SFB78088.1"/>
    </source>
</evidence>
<dbReference type="PROSITE" id="PS51257">
    <property type="entry name" value="PROKAR_LIPOPROTEIN"/>
    <property type="match status" value="1"/>
</dbReference>
<proteinExistence type="predicted"/>
<dbReference type="AlphaFoldDB" id="A0A1I1DYM4"/>
<name>A0A1I1DYM4_RUMAL</name>
<gene>
    <name evidence="2" type="ORF">SAMN02910406_00513</name>
</gene>
<evidence type="ECO:0000256" key="1">
    <source>
        <dbReference type="SAM" id="MobiDB-lite"/>
    </source>
</evidence>
<accession>A0A1I1DYM4</accession>
<dbReference type="Proteomes" id="UP000182192">
    <property type="component" value="Unassembled WGS sequence"/>
</dbReference>
<organism evidence="2 3">
    <name type="scientific">Ruminococcus albus</name>
    <dbReference type="NCBI Taxonomy" id="1264"/>
    <lineage>
        <taxon>Bacteria</taxon>
        <taxon>Bacillati</taxon>
        <taxon>Bacillota</taxon>
        <taxon>Clostridia</taxon>
        <taxon>Eubacteriales</taxon>
        <taxon>Oscillospiraceae</taxon>
        <taxon>Ruminococcus</taxon>
    </lineage>
</organism>
<feature type="compositionally biased region" description="Polar residues" evidence="1">
    <location>
        <begin position="26"/>
        <end position="47"/>
    </location>
</feature>
<dbReference type="OrthoDB" id="1828781at2"/>